<protein>
    <recommendedName>
        <fullName evidence="4">phosphoinositide 5-phosphatase</fullName>
        <ecNumber evidence="4">3.1.3.36</ecNumber>
    </recommendedName>
</protein>
<dbReference type="VEuPathDB" id="FungiDB:CPAG_06057"/>
<comment type="similarity">
    <text evidence="3">In the central section; belongs to the inositol 1,4,5-trisphosphate 5-phosphatase family.</text>
</comment>
<evidence type="ECO:0000256" key="5">
    <source>
        <dbReference type="ARBA" id="ARBA00022448"/>
    </source>
</evidence>
<feature type="region of interest" description="Disordered" evidence="9">
    <location>
        <begin position="934"/>
        <end position="963"/>
    </location>
</feature>
<reference evidence="11 12" key="1">
    <citation type="submission" date="2007-06" db="EMBL/GenBank/DDBJ databases">
        <title>The Genome Sequence of Coccidioides posadasii RMSCC_3488.</title>
        <authorList>
            <consortium name="Coccidioides Genome Resources Consortium"/>
            <consortium name="The Broad Institute Genome Sequencing Platform"/>
            <person name="Henn M.R."/>
            <person name="Sykes S."/>
            <person name="Young S."/>
            <person name="Jaffe D."/>
            <person name="Berlin A."/>
            <person name="Alvarez P."/>
            <person name="Butler J."/>
            <person name="Gnerre S."/>
            <person name="Grabherr M."/>
            <person name="Mauceli E."/>
            <person name="Brockman W."/>
            <person name="Kodira C."/>
            <person name="Alvarado L."/>
            <person name="Zeng Q."/>
            <person name="Crawford M."/>
            <person name="Antoine C."/>
            <person name="Devon K."/>
            <person name="Galgiani J."/>
            <person name="Orsborn K."/>
            <person name="Lewis M.L."/>
            <person name="Nusbaum C."/>
            <person name="Galagan J."/>
            <person name="Birren B."/>
        </authorList>
    </citation>
    <scope>NUCLEOTIDE SEQUENCE [LARGE SCALE GENOMIC DNA]</scope>
    <source>
        <strain evidence="11 12">RMSCC 3488</strain>
    </source>
</reference>
<evidence type="ECO:0000256" key="8">
    <source>
        <dbReference type="ARBA" id="ARBA00022927"/>
    </source>
</evidence>
<dbReference type="InterPro" id="IPR046985">
    <property type="entry name" value="IP5"/>
</dbReference>
<comment type="similarity">
    <text evidence="2">Belongs to the synaptojanin family.</text>
</comment>
<feature type="region of interest" description="Disordered" evidence="9">
    <location>
        <begin position="1000"/>
        <end position="1034"/>
    </location>
</feature>
<dbReference type="OrthoDB" id="405996at2759"/>
<dbReference type="InterPro" id="IPR036691">
    <property type="entry name" value="Endo/exonu/phosph_ase_sf"/>
</dbReference>
<evidence type="ECO:0000259" key="10">
    <source>
        <dbReference type="PROSITE" id="PS50275"/>
    </source>
</evidence>
<evidence type="ECO:0000256" key="2">
    <source>
        <dbReference type="ARBA" id="ARBA00008943"/>
    </source>
</evidence>
<keyword evidence="8" id="KW-0653">Protein transport</keyword>
<comment type="subcellular location">
    <subcellularLocation>
        <location evidence="1">Cytoplasm</location>
    </subcellularLocation>
</comment>
<gene>
    <name evidence="11" type="ORF">CPAG_06057</name>
</gene>
<dbReference type="GO" id="GO:0015031">
    <property type="term" value="P:protein transport"/>
    <property type="evidence" value="ECO:0007669"/>
    <property type="project" value="UniProtKB-KW"/>
</dbReference>
<reference evidence="12" key="3">
    <citation type="journal article" date="2010" name="Genome Res.">
        <title>Population genomic sequencing of Coccidioides fungi reveals recent hybridization and transposon control.</title>
        <authorList>
            <person name="Neafsey D.E."/>
            <person name="Barker B.M."/>
            <person name="Sharpton T.J."/>
            <person name="Stajich J.E."/>
            <person name="Park D.J."/>
            <person name="Whiston E."/>
            <person name="Hung C.-Y."/>
            <person name="McMahan C."/>
            <person name="White J."/>
            <person name="Sykes S."/>
            <person name="Heiman D."/>
            <person name="Young S."/>
            <person name="Zeng Q."/>
            <person name="Abouelleil A."/>
            <person name="Aftuck L."/>
            <person name="Bessette D."/>
            <person name="Brown A."/>
            <person name="FitzGerald M."/>
            <person name="Lui A."/>
            <person name="Macdonald J.P."/>
            <person name="Priest M."/>
            <person name="Orbach M.J."/>
            <person name="Galgiani J.N."/>
            <person name="Kirkland T.N."/>
            <person name="Cole G.T."/>
            <person name="Birren B.W."/>
            <person name="Henn M.R."/>
            <person name="Taylor J.W."/>
            <person name="Rounsley S.D."/>
        </authorList>
    </citation>
    <scope>NUCLEOTIDE SEQUENCE [LARGE SCALE GENOMIC DNA]</scope>
    <source>
        <strain evidence="12">RMSCC 3488</strain>
    </source>
</reference>
<dbReference type="EC" id="3.1.3.36" evidence="4"/>
<reference evidence="12" key="2">
    <citation type="journal article" date="2009" name="Genome Res.">
        <title>Comparative genomic analyses of the human fungal pathogens Coccidioides and their relatives.</title>
        <authorList>
            <person name="Sharpton T.J."/>
            <person name="Stajich J.E."/>
            <person name="Rounsley S.D."/>
            <person name="Gardner M.J."/>
            <person name="Wortman J.R."/>
            <person name="Jordar V.S."/>
            <person name="Maiti R."/>
            <person name="Kodira C.D."/>
            <person name="Neafsey D.E."/>
            <person name="Zeng Q."/>
            <person name="Hung C.-Y."/>
            <person name="McMahan C."/>
            <person name="Muszewska A."/>
            <person name="Grynberg M."/>
            <person name="Mandel M.A."/>
            <person name="Kellner E.M."/>
            <person name="Barker B.M."/>
            <person name="Galgiani J.N."/>
            <person name="Orbach M.J."/>
            <person name="Kirkland T.N."/>
            <person name="Cole G.T."/>
            <person name="Henn M.R."/>
            <person name="Birren B.W."/>
            <person name="Taylor J.W."/>
        </authorList>
    </citation>
    <scope>NUCLEOTIDE SEQUENCE [LARGE SCALE GENOMIC DNA]</scope>
    <source>
        <strain evidence="12">RMSCC 3488</strain>
    </source>
</reference>
<name>A0A0J6FHG2_COCPO</name>
<dbReference type="GO" id="GO:0016020">
    <property type="term" value="C:membrane"/>
    <property type="evidence" value="ECO:0007669"/>
    <property type="project" value="TreeGrafter"/>
</dbReference>
<keyword evidence="5" id="KW-0813">Transport</keyword>
<dbReference type="GO" id="GO:0046856">
    <property type="term" value="P:phosphatidylinositol dephosphorylation"/>
    <property type="evidence" value="ECO:0007669"/>
    <property type="project" value="InterPro"/>
</dbReference>
<evidence type="ECO:0000256" key="3">
    <source>
        <dbReference type="ARBA" id="ARBA00009678"/>
    </source>
</evidence>
<organism evidence="11 12">
    <name type="scientific">Coccidioides posadasii RMSCC 3488</name>
    <dbReference type="NCBI Taxonomy" id="454284"/>
    <lineage>
        <taxon>Eukaryota</taxon>
        <taxon>Fungi</taxon>
        <taxon>Dikarya</taxon>
        <taxon>Ascomycota</taxon>
        <taxon>Pezizomycotina</taxon>
        <taxon>Eurotiomycetes</taxon>
        <taxon>Eurotiomycetidae</taxon>
        <taxon>Onygenales</taxon>
        <taxon>Onygenaceae</taxon>
        <taxon>Coccidioides</taxon>
    </lineage>
</organism>
<dbReference type="PANTHER" id="PTHR11200:SF257">
    <property type="entry name" value="PHOSPHOINOSITIDE 5-PHOSPHATASE"/>
    <property type="match status" value="1"/>
</dbReference>
<dbReference type="FunFam" id="3.60.10.10:FF:000029">
    <property type="entry name" value="Inositol polyphosphate 5-phosphatase"/>
    <property type="match status" value="1"/>
</dbReference>
<sequence length="1197" mass="134247">MSLRVLCQDHPRRSIALVTPDGHALILEYSPTFSESILSTDSDSNVLSPQCIVKFSSASWKHTEHRLLGIGHGTLGLLTLNNDVFLCIISSSASAASPRPKETVRKITNVDFYCLNRPDYDDALGFYQENANYAHYSQESDYGTAFQGRDVITEDPFLELKKLLSDGSFYYSTDFNLTNRVQDRINDVAFDIERLDESFLWNSYMIGPLLQFRSRLAAHERHLLDSTQILSSVIRGFVQSMTIPSTPLKSIPAGLPATLTLISRLSSRRTGTRFNSRGIDDDGQVSNFVETETILWTPPGITFSYTQVRGSVPIFWEQTPGLIPGQQKIQVTRSVGATQHAFDKHFQSLQLNYGEAHVINLLSATKPGELELSEKFRYHSRHSPLRRMSEKGAPSEHHLLRWTDFDFHAETKGPAGYENAMLIEHKLGSSIDRFAYFLSEDPNGDTTPRSKVDEGKSTIILHQEGVFRTNCLDCLDRTNLVQSLISVMVLERFLMQNSYTLPHEFWGRHSTLWADNGDALSKIYAGTGALKSSFTRHGKMSITGAIADARKSVTRLYVNNFIDNARQNTIDILLGALTGQTAVHLYDPVNDHVMAELAERFTEFSSTKTVRIWVGTFNVNGRPCDANEDLGLWLHAHLAKFPKEPTLVAVGFQEIVDLSPQQIMSTDPRSRRIWEEAVKKTLDRETSRRGTSPYVLLRSGQLVGAALLLFAKEDVLREIKNVEGSVKKTGLSGIAGNKGGCAIRLEYSNTRICFLTAHLAAGFANYEERNRDYNTIAHGLRFQRNRTINDHDAIIWLGDFNYRIELNDNKVRSLIEKGSLEELYEKDQLNLQISAGVTFQDYFEGPITFPPTYRYNNGTDVYDTSEKRRIPAWCDRVLWKGEILNQVEYNTAPLKFSDHRPVYAVFECAILTVDEGLKARLSHELYEKHKKAIETTSSHSESGRTEEVGLIRNVYTPPGLPPASSDRHKWWLDDGLPIRSLVKPPTDYIRSHYPSSNPFLALTERDRVHPSNPSRSDRSSNDAKSASLPHRRLASSDNVAPLKSGILLDLDFTEYGNVLPLAKRETSAMQELVELSETPKKKGPPVPQKPPSLTKNPVVGPRFKGKGTAMATRALGGRNADDSTYKLPFAARQADDGLQNIPYRNGGASLSGKWPDMEEPHARGSSPKHRTGPDIAELLDSDVDTGMSRWEPLEPGR</sequence>
<dbReference type="GO" id="GO:0005737">
    <property type="term" value="C:cytoplasm"/>
    <property type="evidence" value="ECO:0007669"/>
    <property type="project" value="UniProtKB-SubCell"/>
</dbReference>
<feature type="region of interest" description="Disordered" evidence="9">
    <location>
        <begin position="1075"/>
        <end position="1104"/>
    </location>
</feature>
<feature type="compositionally biased region" description="Basic and acidic residues" evidence="9">
    <location>
        <begin position="1003"/>
        <end position="1021"/>
    </location>
</feature>
<dbReference type="EMBL" id="DS268111">
    <property type="protein sequence ID" value="KMM69743.1"/>
    <property type="molecule type" value="Genomic_DNA"/>
</dbReference>
<feature type="region of interest" description="Disordered" evidence="9">
    <location>
        <begin position="1138"/>
        <end position="1197"/>
    </location>
</feature>
<keyword evidence="7" id="KW-0378">Hydrolase</keyword>
<evidence type="ECO:0000313" key="12">
    <source>
        <dbReference type="Proteomes" id="UP000054567"/>
    </source>
</evidence>
<accession>A0A0J6FHG2</accession>
<dbReference type="SUPFAM" id="SSF56219">
    <property type="entry name" value="DNase I-like"/>
    <property type="match status" value="1"/>
</dbReference>
<dbReference type="GO" id="GO:0043813">
    <property type="term" value="F:phosphatidylinositol-3,5-bisphosphate 5-phosphatase activity"/>
    <property type="evidence" value="ECO:0007669"/>
    <property type="project" value="TreeGrafter"/>
</dbReference>
<dbReference type="AlphaFoldDB" id="A0A0J6FHG2"/>
<dbReference type="Pfam" id="PF02383">
    <property type="entry name" value="Syja_N"/>
    <property type="match status" value="1"/>
</dbReference>
<dbReference type="GO" id="GO:0004439">
    <property type="term" value="F:phosphatidylinositol-4,5-bisphosphate 5-phosphatase activity"/>
    <property type="evidence" value="ECO:0007669"/>
    <property type="project" value="UniProtKB-EC"/>
</dbReference>
<dbReference type="InterPro" id="IPR000300">
    <property type="entry name" value="IPPc"/>
</dbReference>
<evidence type="ECO:0000256" key="7">
    <source>
        <dbReference type="ARBA" id="ARBA00022801"/>
    </source>
</evidence>
<evidence type="ECO:0000256" key="4">
    <source>
        <dbReference type="ARBA" id="ARBA00013044"/>
    </source>
</evidence>
<proteinExistence type="inferred from homology"/>
<dbReference type="InterPro" id="IPR002013">
    <property type="entry name" value="SAC_dom"/>
</dbReference>
<evidence type="ECO:0000256" key="6">
    <source>
        <dbReference type="ARBA" id="ARBA00022490"/>
    </source>
</evidence>
<evidence type="ECO:0000256" key="1">
    <source>
        <dbReference type="ARBA" id="ARBA00004496"/>
    </source>
</evidence>
<dbReference type="PROSITE" id="PS50275">
    <property type="entry name" value="SAC"/>
    <property type="match status" value="1"/>
</dbReference>
<evidence type="ECO:0000313" key="11">
    <source>
        <dbReference type="EMBL" id="KMM69743.1"/>
    </source>
</evidence>
<dbReference type="Proteomes" id="UP000054567">
    <property type="component" value="Unassembled WGS sequence"/>
</dbReference>
<feature type="domain" description="SAC" evidence="10">
    <location>
        <begin position="160"/>
        <end position="526"/>
    </location>
</feature>
<dbReference type="SMART" id="SM00128">
    <property type="entry name" value="IPPc"/>
    <property type="match status" value="1"/>
</dbReference>
<dbReference type="PANTHER" id="PTHR11200">
    <property type="entry name" value="INOSITOL 5-PHOSPHATASE"/>
    <property type="match status" value="1"/>
</dbReference>
<keyword evidence="6" id="KW-0963">Cytoplasm</keyword>
<evidence type="ECO:0000256" key="9">
    <source>
        <dbReference type="SAM" id="MobiDB-lite"/>
    </source>
</evidence>
<dbReference type="Gene3D" id="3.60.10.10">
    <property type="entry name" value="Endonuclease/exonuclease/phosphatase"/>
    <property type="match status" value="1"/>
</dbReference>
<dbReference type="Pfam" id="PF22669">
    <property type="entry name" value="Exo_endo_phos2"/>
    <property type="match status" value="1"/>
</dbReference>